<dbReference type="EMBL" id="CAJVQB010046968">
    <property type="protein sequence ID" value="CAG8833240.1"/>
    <property type="molecule type" value="Genomic_DNA"/>
</dbReference>
<feature type="non-terminal residue" evidence="2">
    <location>
        <position position="1"/>
    </location>
</feature>
<name>A0ABN7WII3_GIGMA</name>
<evidence type="ECO:0000256" key="1">
    <source>
        <dbReference type="SAM" id="MobiDB-lite"/>
    </source>
</evidence>
<evidence type="ECO:0000313" key="2">
    <source>
        <dbReference type="EMBL" id="CAG8833240.1"/>
    </source>
</evidence>
<protein>
    <submittedName>
        <fullName evidence="2">42920_t:CDS:1</fullName>
    </submittedName>
</protein>
<keyword evidence="3" id="KW-1185">Reference proteome</keyword>
<feature type="region of interest" description="Disordered" evidence="1">
    <location>
        <begin position="127"/>
        <end position="146"/>
    </location>
</feature>
<proteinExistence type="predicted"/>
<organism evidence="2 3">
    <name type="scientific">Gigaspora margarita</name>
    <dbReference type="NCBI Taxonomy" id="4874"/>
    <lineage>
        <taxon>Eukaryota</taxon>
        <taxon>Fungi</taxon>
        <taxon>Fungi incertae sedis</taxon>
        <taxon>Mucoromycota</taxon>
        <taxon>Glomeromycotina</taxon>
        <taxon>Glomeromycetes</taxon>
        <taxon>Diversisporales</taxon>
        <taxon>Gigasporaceae</taxon>
        <taxon>Gigaspora</taxon>
    </lineage>
</organism>
<comment type="caution">
    <text evidence="2">The sequence shown here is derived from an EMBL/GenBank/DDBJ whole genome shotgun (WGS) entry which is preliminary data.</text>
</comment>
<feature type="region of interest" description="Disordered" evidence="1">
    <location>
        <begin position="32"/>
        <end position="53"/>
    </location>
</feature>
<gene>
    <name evidence="2" type="ORF">GMARGA_LOCUS31454</name>
</gene>
<reference evidence="2 3" key="1">
    <citation type="submission" date="2021-06" db="EMBL/GenBank/DDBJ databases">
        <authorList>
            <person name="Kallberg Y."/>
            <person name="Tangrot J."/>
            <person name="Rosling A."/>
        </authorList>
    </citation>
    <scope>NUCLEOTIDE SEQUENCE [LARGE SCALE GENOMIC DNA]</scope>
    <source>
        <strain evidence="2 3">120-4 pot B 10/14</strain>
    </source>
</reference>
<feature type="compositionally biased region" description="Low complexity" evidence="1">
    <location>
        <begin position="131"/>
        <end position="141"/>
    </location>
</feature>
<sequence length="188" mass="21521">QGCLKRIKRKITLYEFLYLDCPYKENQKKLSIQTRSEFSSTESEKSTSELTSITSKMTTSSRAETSIFAAQCNVRRLDDYDDLINLNFEKEEEDNYIIVANPDNEQVLSLHNVVTNNRYENADYQEEYDESTSTLSTTPSPGAAGANPMRQLLKAVEFLIFSGEDQDLLTWLDEFDEACIANHITEAR</sequence>
<dbReference type="Proteomes" id="UP000789901">
    <property type="component" value="Unassembled WGS sequence"/>
</dbReference>
<accession>A0ABN7WII3</accession>
<evidence type="ECO:0000313" key="3">
    <source>
        <dbReference type="Proteomes" id="UP000789901"/>
    </source>
</evidence>
<feature type="non-terminal residue" evidence="2">
    <location>
        <position position="188"/>
    </location>
</feature>